<dbReference type="Pfam" id="PF14657">
    <property type="entry name" value="Arm-DNA-bind_4"/>
    <property type="match status" value="1"/>
</dbReference>
<dbReference type="GO" id="GO:0006310">
    <property type="term" value="P:DNA recombination"/>
    <property type="evidence" value="ECO:0007669"/>
    <property type="project" value="UniProtKB-KW"/>
</dbReference>
<evidence type="ECO:0000259" key="10">
    <source>
        <dbReference type="PROSITE" id="PS51898"/>
    </source>
</evidence>
<evidence type="ECO:0000256" key="2">
    <source>
        <dbReference type="ARBA" id="ARBA00016082"/>
    </source>
</evidence>
<keyword evidence="6 9" id="KW-0238">DNA-binding</keyword>
<dbReference type="InterPro" id="IPR013762">
    <property type="entry name" value="Integrase-like_cat_sf"/>
</dbReference>
<dbReference type="Pfam" id="PF00589">
    <property type="entry name" value="Phage_integrase"/>
    <property type="match status" value="1"/>
</dbReference>
<sequence length="364" mass="41832">MSVYKRGPNWYARVSRPNSRGGYQRINKGGFSTKREAQTWEAEVLTGKETKKDSDLLLADYFKQWYETYKLNLENQTLSAYKSTYLLLKKYEPDTLLTDFNRGKFQQLINAYGKNHAMNTVKKRKVLIAASLKDAYADKLINDPVDLRINLVYSNKGKSADLKFLEKEEAQKLINYCIENHSLSNFLLLTCILSGARFGEISALVMSDIDQNARTISITKSKEQKTDKIKSTKNETSNRVISMPIVRFQQLKKYSFDSDKELYPYTDQSMNRHLKVLCNKLDTKSVTIHGLRHTHASLLLANGVSMQYISKRLGHANLMITEKVYSHLLESKRKEDDTKAMSIFKCGKFVANVAKNNTELSRKK</sequence>
<proteinExistence type="inferred from homology"/>
<feature type="domain" description="Core-binding (CB)" evidence="11">
    <location>
        <begin position="56"/>
        <end position="136"/>
    </location>
</feature>
<dbReference type="GO" id="GO:0016740">
    <property type="term" value="F:transferase activity"/>
    <property type="evidence" value="ECO:0007669"/>
    <property type="project" value="UniProtKB-KW"/>
</dbReference>
<dbReference type="InterPro" id="IPR011010">
    <property type="entry name" value="DNA_brk_join_enz"/>
</dbReference>
<dbReference type="InterPro" id="IPR028259">
    <property type="entry name" value="AP2-like_int_N"/>
</dbReference>
<evidence type="ECO:0000256" key="9">
    <source>
        <dbReference type="PROSITE-ProRule" id="PRU01248"/>
    </source>
</evidence>
<dbReference type="CDD" id="cd01189">
    <property type="entry name" value="INT_ICEBs1_C_like"/>
    <property type="match status" value="1"/>
</dbReference>
<organism evidence="12">
    <name type="scientific">Oenococcus phage fOg30</name>
    <dbReference type="NCBI Taxonomy" id="264987"/>
    <lineage>
        <taxon>Viruses</taxon>
        <taxon>Duplodnaviria</taxon>
        <taxon>Heunggongvirae</taxon>
        <taxon>Uroviricota</taxon>
        <taxon>Caudoviricetes</taxon>
    </lineage>
</organism>
<keyword evidence="3" id="KW-0808">Transferase</keyword>
<dbReference type="GO" id="GO:0044826">
    <property type="term" value="P:viral genome integration into host DNA"/>
    <property type="evidence" value="ECO:0007669"/>
    <property type="project" value="UniProtKB-KW"/>
</dbReference>
<evidence type="ECO:0000256" key="4">
    <source>
        <dbReference type="ARBA" id="ARBA00022801"/>
    </source>
</evidence>
<keyword evidence="7" id="KW-0233">DNA recombination</keyword>
<dbReference type="InterPro" id="IPR044068">
    <property type="entry name" value="CB"/>
</dbReference>
<keyword evidence="8" id="KW-1179">Viral genome integration</keyword>
<reference evidence="12" key="1">
    <citation type="journal article" date="2004" name="Virology">
        <title>Diversity in the lysis-integration region of oenophage genomes and evidence for multiple tRNA loci, as targets for prophage integration in Oenococcus oeni.</title>
        <authorList>
            <person name="Sao-Jose C."/>
            <person name="Santos S."/>
            <person name="Nascimento J."/>
            <person name="Brito-Madurro A.G."/>
            <person name="Parreira R."/>
            <person name="Santos M.A."/>
        </authorList>
    </citation>
    <scope>NUCLEOTIDE SEQUENCE</scope>
</reference>
<dbReference type="InterPro" id="IPR050090">
    <property type="entry name" value="Tyrosine_recombinase_XerCD"/>
</dbReference>
<dbReference type="GO" id="GO:0016787">
    <property type="term" value="F:hydrolase activity"/>
    <property type="evidence" value="ECO:0007669"/>
    <property type="project" value="UniProtKB-KW"/>
</dbReference>
<keyword evidence="4" id="KW-0378">Hydrolase</keyword>
<evidence type="ECO:0000256" key="1">
    <source>
        <dbReference type="ARBA" id="ARBA00008857"/>
    </source>
</evidence>
<evidence type="ECO:0000256" key="3">
    <source>
        <dbReference type="ARBA" id="ARBA00022679"/>
    </source>
</evidence>
<dbReference type="PROSITE" id="PS51900">
    <property type="entry name" value="CB"/>
    <property type="match status" value="1"/>
</dbReference>
<dbReference type="InterPro" id="IPR002104">
    <property type="entry name" value="Integrase_catalytic"/>
</dbReference>
<dbReference type="PANTHER" id="PTHR30349">
    <property type="entry name" value="PHAGE INTEGRASE-RELATED"/>
    <property type="match status" value="1"/>
</dbReference>
<dbReference type="EMBL" id="AJ629110">
    <property type="protein sequence ID" value="CAF32679.1"/>
    <property type="molecule type" value="Genomic_DNA"/>
</dbReference>
<evidence type="ECO:0000256" key="8">
    <source>
        <dbReference type="ARBA" id="ARBA00023195"/>
    </source>
</evidence>
<evidence type="ECO:0000259" key="11">
    <source>
        <dbReference type="PROSITE" id="PS51900"/>
    </source>
</evidence>
<dbReference type="Gene3D" id="1.10.150.130">
    <property type="match status" value="1"/>
</dbReference>
<evidence type="ECO:0000256" key="5">
    <source>
        <dbReference type="ARBA" id="ARBA00022908"/>
    </source>
</evidence>
<evidence type="ECO:0000256" key="6">
    <source>
        <dbReference type="ARBA" id="ARBA00023125"/>
    </source>
</evidence>
<protein>
    <recommendedName>
        <fullName evidence="2">Integrase</fullName>
    </recommendedName>
</protein>
<dbReference type="SUPFAM" id="SSF56349">
    <property type="entry name" value="DNA breaking-rejoining enzymes"/>
    <property type="match status" value="1"/>
</dbReference>
<dbReference type="GO" id="GO:0075713">
    <property type="term" value="P:establishment of integrated proviral latency"/>
    <property type="evidence" value="ECO:0007669"/>
    <property type="project" value="UniProtKB-KW"/>
</dbReference>
<dbReference type="InterPro" id="IPR010998">
    <property type="entry name" value="Integrase_recombinase_N"/>
</dbReference>
<evidence type="ECO:0000313" key="12">
    <source>
        <dbReference type="EMBL" id="CAF32679.1"/>
    </source>
</evidence>
<keyword evidence="8" id="KW-1160">Virus entry into host cell</keyword>
<keyword evidence="5" id="KW-0229">DNA integration</keyword>
<dbReference type="PROSITE" id="PS51898">
    <property type="entry name" value="TYR_RECOMBINASE"/>
    <property type="match status" value="1"/>
</dbReference>
<comment type="similarity">
    <text evidence="1">Belongs to the 'phage' integrase family.</text>
</comment>
<feature type="domain" description="Tyr recombinase" evidence="10">
    <location>
        <begin position="160"/>
        <end position="342"/>
    </location>
</feature>
<dbReference type="Gene3D" id="1.10.443.10">
    <property type="entry name" value="Intergrase catalytic core"/>
    <property type="match status" value="1"/>
</dbReference>
<name>Q6A1Z6_9CAUD</name>
<dbReference type="GO" id="GO:0015074">
    <property type="term" value="P:DNA integration"/>
    <property type="evidence" value="ECO:0007669"/>
    <property type="project" value="UniProtKB-KW"/>
</dbReference>
<accession>Q6A1Z6</accession>
<dbReference type="GO" id="GO:0003677">
    <property type="term" value="F:DNA binding"/>
    <property type="evidence" value="ECO:0007669"/>
    <property type="project" value="UniProtKB-UniRule"/>
</dbReference>
<dbReference type="PANTHER" id="PTHR30349:SF64">
    <property type="entry name" value="PROPHAGE INTEGRASE INTD-RELATED"/>
    <property type="match status" value="1"/>
</dbReference>
<evidence type="ECO:0000256" key="7">
    <source>
        <dbReference type="ARBA" id="ARBA00023172"/>
    </source>
</evidence>